<dbReference type="AlphaFoldDB" id="A0A3P8SQS3"/>
<reference evidence="1" key="2">
    <citation type="submission" date="2025-08" db="UniProtKB">
        <authorList>
            <consortium name="Ensembl"/>
        </authorList>
    </citation>
    <scope>IDENTIFICATION</scope>
</reference>
<evidence type="ECO:0000313" key="1">
    <source>
        <dbReference type="Ensembl" id="ENSAPEP00000014261.1"/>
    </source>
</evidence>
<keyword evidence="2" id="KW-1185">Reference proteome</keyword>
<sequence length="115" mass="13151">MKVYILWSNEIKINLFGSDGVQHVWCEPDQDNHSECIVLTVMHRGGSETLWGYMSAKCMIPCLQKVGRRVIFQNDDHPKYTAKITQDMAPDLNLIKHLWGVLKRKSNTPPPAKTS</sequence>
<dbReference type="Proteomes" id="UP000265080">
    <property type="component" value="Chromosome 22"/>
</dbReference>
<proteinExistence type="predicted"/>
<evidence type="ECO:0000313" key="2">
    <source>
        <dbReference type="Proteomes" id="UP000265080"/>
    </source>
</evidence>
<dbReference type="Gene3D" id="3.30.420.10">
    <property type="entry name" value="Ribonuclease H-like superfamily/Ribonuclease H"/>
    <property type="match status" value="1"/>
</dbReference>
<evidence type="ECO:0008006" key="3">
    <source>
        <dbReference type="Google" id="ProtNLM"/>
    </source>
</evidence>
<organism evidence="1 2">
    <name type="scientific">Amphiprion percula</name>
    <name type="common">Orange clownfish</name>
    <name type="synonym">Lutjanus percula</name>
    <dbReference type="NCBI Taxonomy" id="161767"/>
    <lineage>
        <taxon>Eukaryota</taxon>
        <taxon>Metazoa</taxon>
        <taxon>Chordata</taxon>
        <taxon>Craniata</taxon>
        <taxon>Vertebrata</taxon>
        <taxon>Euteleostomi</taxon>
        <taxon>Actinopterygii</taxon>
        <taxon>Neopterygii</taxon>
        <taxon>Teleostei</taxon>
        <taxon>Neoteleostei</taxon>
        <taxon>Acanthomorphata</taxon>
        <taxon>Ovalentaria</taxon>
        <taxon>Pomacentridae</taxon>
        <taxon>Amphiprion</taxon>
    </lineage>
</organism>
<dbReference type="STRING" id="161767.ENSAPEP00000014261"/>
<dbReference type="GeneTree" id="ENSGT01140000285171"/>
<name>A0A3P8SQS3_AMPPE</name>
<protein>
    <recommendedName>
        <fullName evidence="3">Tc1-like transposase DDE domain-containing protein</fullName>
    </recommendedName>
</protein>
<dbReference type="GO" id="GO:0003676">
    <property type="term" value="F:nucleic acid binding"/>
    <property type="evidence" value="ECO:0007669"/>
    <property type="project" value="InterPro"/>
</dbReference>
<reference evidence="1" key="3">
    <citation type="submission" date="2025-09" db="UniProtKB">
        <authorList>
            <consortium name="Ensembl"/>
        </authorList>
    </citation>
    <scope>IDENTIFICATION</scope>
</reference>
<dbReference type="InterPro" id="IPR036397">
    <property type="entry name" value="RNaseH_sf"/>
</dbReference>
<accession>A0A3P8SQS3</accession>
<dbReference type="OMA" id="NHSECIV"/>
<dbReference type="Ensembl" id="ENSAPET00000014639.1">
    <property type="protein sequence ID" value="ENSAPEP00000014261.1"/>
    <property type="gene ID" value="ENSAPEG00000010182.1"/>
</dbReference>
<reference evidence="1 2" key="1">
    <citation type="submission" date="2018-03" db="EMBL/GenBank/DDBJ databases">
        <title>Finding Nemo's genes: A chromosome-scale reference assembly of the genome of the orange clownfish Amphiprion percula.</title>
        <authorList>
            <person name="Lehmann R."/>
        </authorList>
    </citation>
    <scope>NUCLEOTIDE SEQUENCE</scope>
</reference>